<protein>
    <recommendedName>
        <fullName evidence="1">Methyltransferase domain-containing protein</fullName>
    </recommendedName>
</protein>
<dbReference type="Proteomes" id="UP000475862">
    <property type="component" value="Unassembled WGS sequence"/>
</dbReference>
<sequence>MQWPEHYVKNNGMQRKNSEDNFNIYIKKMVWKSNEIVLDIGCGPGDVISDILYPLLKNNIKQLVGVDKSIEMIEYAKKTYGCSNIDFKVLDIENANDCSLYSNRFNKIFSFLCLHWVHNKVDSLCNMYLMLKSGGELLLNFLLTNPLVELYTHLDAEWQKYIKDLKKMPYGLYSRDETREDIIKAGFRIINFESSVKKYTFPDLSSFIDTLKPVDEMYDFLPEHLHDRYAAHVKEKLCQTQIVEICPITGKTIFIYTPITVHAIKDLNLKHEY</sequence>
<feature type="domain" description="Methyltransferase" evidence="1">
    <location>
        <begin position="32"/>
        <end position="140"/>
    </location>
</feature>
<dbReference type="SUPFAM" id="SSF53335">
    <property type="entry name" value="S-adenosyl-L-methionine-dependent methyltransferases"/>
    <property type="match status" value="1"/>
</dbReference>
<proteinExistence type="predicted"/>
<reference evidence="2 3" key="1">
    <citation type="submission" date="2019-08" db="EMBL/GenBank/DDBJ databases">
        <title>The genome of the soybean aphid Biotype 1, its phylome, world population structure and adaptation to the North American continent.</title>
        <authorList>
            <person name="Giordano R."/>
            <person name="Donthu R.K."/>
            <person name="Hernandez A.G."/>
            <person name="Wright C.L."/>
            <person name="Zimin A.V."/>
        </authorList>
    </citation>
    <scope>NUCLEOTIDE SEQUENCE [LARGE SCALE GENOMIC DNA]</scope>
    <source>
        <tissue evidence="2">Whole aphids</tissue>
    </source>
</reference>
<dbReference type="OrthoDB" id="66144at2759"/>
<dbReference type="Pfam" id="PF13847">
    <property type="entry name" value="Methyltransf_31"/>
    <property type="match status" value="1"/>
</dbReference>
<dbReference type="PANTHER" id="PTHR43861">
    <property type="entry name" value="TRANS-ACONITATE 2-METHYLTRANSFERASE-RELATED"/>
    <property type="match status" value="1"/>
</dbReference>
<dbReference type="AlphaFoldDB" id="A0A6G0TM08"/>
<gene>
    <name evidence="2" type="ORF">AGLY_008669</name>
</gene>
<dbReference type="EMBL" id="VYZN01000029">
    <property type="protein sequence ID" value="KAE9534162.1"/>
    <property type="molecule type" value="Genomic_DNA"/>
</dbReference>
<evidence type="ECO:0000259" key="1">
    <source>
        <dbReference type="Pfam" id="PF13847"/>
    </source>
</evidence>
<keyword evidence="3" id="KW-1185">Reference proteome</keyword>
<name>A0A6G0TM08_APHGL</name>
<dbReference type="Gene3D" id="3.40.50.150">
    <property type="entry name" value="Vaccinia Virus protein VP39"/>
    <property type="match status" value="1"/>
</dbReference>
<comment type="caution">
    <text evidence="2">The sequence shown here is derived from an EMBL/GenBank/DDBJ whole genome shotgun (WGS) entry which is preliminary data.</text>
</comment>
<evidence type="ECO:0000313" key="2">
    <source>
        <dbReference type="EMBL" id="KAE9534162.1"/>
    </source>
</evidence>
<dbReference type="PANTHER" id="PTHR43861:SF1">
    <property type="entry name" value="TRANS-ACONITATE 2-METHYLTRANSFERASE"/>
    <property type="match status" value="1"/>
</dbReference>
<dbReference type="InterPro" id="IPR029063">
    <property type="entry name" value="SAM-dependent_MTases_sf"/>
</dbReference>
<dbReference type="InterPro" id="IPR025714">
    <property type="entry name" value="Methyltranfer_dom"/>
</dbReference>
<organism evidence="2 3">
    <name type="scientific">Aphis glycines</name>
    <name type="common">Soybean aphid</name>
    <dbReference type="NCBI Taxonomy" id="307491"/>
    <lineage>
        <taxon>Eukaryota</taxon>
        <taxon>Metazoa</taxon>
        <taxon>Ecdysozoa</taxon>
        <taxon>Arthropoda</taxon>
        <taxon>Hexapoda</taxon>
        <taxon>Insecta</taxon>
        <taxon>Pterygota</taxon>
        <taxon>Neoptera</taxon>
        <taxon>Paraneoptera</taxon>
        <taxon>Hemiptera</taxon>
        <taxon>Sternorrhyncha</taxon>
        <taxon>Aphidomorpha</taxon>
        <taxon>Aphidoidea</taxon>
        <taxon>Aphididae</taxon>
        <taxon>Aphidini</taxon>
        <taxon>Aphis</taxon>
        <taxon>Aphis</taxon>
    </lineage>
</organism>
<dbReference type="CDD" id="cd02440">
    <property type="entry name" value="AdoMet_MTases"/>
    <property type="match status" value="1"/>
</dbReference>
<accession>A0A6G0TM08</accession>
<evidence type="ECO:0000313" key="3">
    <source>
        <dbReference type="Proteomes" id="UP000475862"/>
    </source>
</evidence>